<feature type="binding site" evidence="6">
    <location>
        <position position="66"/>
    </location>
    <ligand>
        <name>(6R)-10-formyltetrahydrofolate</name>
        <dbReference type="ChEBI" id="CHEBI:195366"/>
    </ligand>
</feature>
<evidence type="ECO:0000259" key="7">
    <source>
        <dbReference type="Pfam" id="PF00551"/>
    </source>
</evidence>
<feature type="site" description="Raises pKa of active site His" evidence="6">
    <location>
        <position position="145"/>
    </location>
</feature>
<organism evidence="8 9">
    <name type="scientific">Desulfovibrio ferrophilus</name>
    <dbReference type="NCBI Taxonomy" id="241368"/>
    <lineage>
        <taxon>Bacteria</taxon>
        <taxon>Pseudomonadati</taxon>
        <taxon>Thermodesulfobacteriota</taxon>
        <taxon>Desulfovibrionia</taxon>
        <taxon>Desulfovibrionales</taxon>
        <taxon>Desulfovibrionaceae</taxon>
        <taxon>Desulfovibrio</taxon>
    </lineage>
</organism>
<dbReference type="GO" id="GO:0005829">
    <property type="term" value="C:cytosol"/>
    <property type="evidence" value="ECO:0007669"/>
    <property type="project" value="TreeGrafter"/>
</dbReference>
<evidence type="ECO:0000313" key="8">
    <source>
        <dbReference type="EMBL" id="BBD09808.1"/>
    </source>
</evidence>
<dbReference type="UniPathway" id="UPA00074">
    <property type="reaction ID" value="UER00126"/>
</dbReference>
<keyword evidence="2 6" id="KW-0808">Transferase</keyword>
<feature type="domain" description="Formyl transferase N-terminal" evidence="7">
    <location>
        <begin position="4"/>
        <end position="182"/>
    </location>
</feature>
<sequence>MALKLAVLVSGGGSNLQSIIDRIEDGALDAEIKLVLSNKPDAYGLTRAEKHGLPSVALDHTAYESREAFDAAMVEKINACGADIVVLAGFMRLLTSVFINAFKTIVNIHPALLPSFAGCHGQRDAADYGVKISGATVHFVDEIMDHGPVIVQAAVPVLSGEDGDALGARILEFEHRIYPQALQWLAEGRVTVKDRHVFVADAGKPKAPITKPGLVNPPLEEGF</sequence>
<comment type="catalytic activity">
    <reaction evidence="5 6">
        <text>N(1)-(5-phospho-beta-D-ribosyl)glycinamide + (6R)-10-formyltetrahydrofolate = N(2)-formyl-N(1)-(5-phospho-beta-D-ribosyl)glycinamide + (6S)-5,6,7,8-tetrahydrofolate + H(+)</text>
        <dbReference type="Rhea" id="RHEA:15053"/>
        <dbReference type="ChEBI" id="CHEBI:15378"/>
        <dbReference type="ChEBI" id="CHEBI:57453"/>
        <dbReference type="ChEBI" id="CHEBI:143788"/>
        <dbReference type="ChEBI" id="CHEBI:147286"/>
        <dbReference type="ChEBI" id="CHEBI:195366"/>
        <dbReference type="EC" id="2.1.2.2"/>
    </reaction>
</comment>
<dbReference type="PANTHER" id="PTHR43369:SF2">
    <property type="entry name" value="PHOSPHORIBOSYLGLYCINAMIDE FORMYLTRANSFERASE"/>
    <property type="match status" value="1"/>
</dbReference>
<evidence type="ECO:0000256" key="6">
    <source>
        <dbReference type="HAMAP-Rule" id="MF_01930"/>
    </source>
</evidence>
<dbReference type="NCBIfam" id="TIGR00639">
    <property type="entry name" value="PurN"/>
    <property type="match status" value="1"/>
</dbReference>
<feature type="binding site" evidence="6">
    <location>
        <begin position="13"/>
        <end position="15"/>
    </location>
    <ligand>
        <name>N(1)-(5-phospho-beta-D-ribosyl)glycinamide</name>
        <dbReference type="ChEBI" id="CHEBI:143788"/>
    </ligand>
</feature>
<evidence type="ECO:0000313" key="9">
    <source>
        <dbReference type="Proteomes" id="UP000269883"/>
    </source>
</evidence>
<comment type="pathway">
    <text evidence="1 6">Purine metabolism; IMP biosynthesis via de novo pathway; N(2)-formyl-N(1)-(5-phospho-D-ribosyl)glycinamide from N(1)-(5-phospho-D-ribosyl)glycinamide (10-formyl THF route): step 1/1.</text>
</comment>
<dbReference type="RefSeq" id="WP_126380820.1">
    <property type="nucleotide sequence ID" value="NZ_AP017378.1"/>
</dbReference>
<dbReference type="Gene3D" id="3.40.50.170">
    <property type="entry name" value="Formyl transferase, N-terminal domain"/>
    <property type="match status" value="1"/>
</dbReference>
<dbReference type="InterPro" id="IPR002376">
    <property type="entry name" value="Formyl_transf_N"/>
</dbReference>
<proteinExistence type="inferred from homology"/>
<comment type="similarity">
    <text evidence="4 6">Belongs to the GART family.</text>
</comment>
<dbReference type="GO" id="GO:0006189">
    <property type="term" value="P:'de novo' IMP biosynthetic process"/>
    <property type="evidence" value="ECO:0007669"/>
    <property type="project" value="UniProtKB-UniRule"/>
</dbReference>
<feature type="binding site" evidence="6">
    <location>
        <position position="107"/>
    </location>
    <ligand>
        <name>(6R)-10-formyltetrahydrofolate</name>
        <dbReference type="ChEBI" id="CHEBI:195366"/>
    </ligand>
</feature>
<reference evidence="8 9" key="1">
    <citation type="journal article" date="2018" name="Sci. Adv.">
        <title>Multi-heme cytochromes provide a pathway for survival in energy-limited environments.</title>
        <authorList>
            <person name="Deng X."/>
            <person name="Dohmae N."/>
            <person name="Nealson K.H."/>
            <person name="Hashimoto K."/>
            <person name="Okamoto A."/>
        </authorList>
    </citation>
    <scope>NUCLEOTIDE SEQUENCE [LARGE SCALE GENOMIC DNA]</scope>
    <source>
        <strain evidence="8 9">IS5</strain>
    </source>
</reference>
<dbReference type="Pfam" id="PF00551">
    <property type="entry name" value="Formyl_trans_N"/>
    <property type="match status" value="1"/>
</dbReference>
<feature type="active site" description="Proton donor" evidence="6">
    <location>
        <position position="109"/>
    </location>
</feature>
<dbReference type="OrthoDB" id="9806170at2"/>
<dbReference type="CDD" id="cd08645">
    <property type="entry name" value="FMT_core_GART"/>
    <property type="match status" value="1"/>
</dbReference>
<evidence type="ECO:0000256" key="3">
    <source>
        <dbReference type="ARBA" id="ARBA00022755"/>
    </source>
</evidence>
<keyword evidence="3 6" id="KW-0658">Purine biosynthesis</keyword>
<dbReference type="GO" id="GO:0004644">
    <property type="term" value="F:phosphoribosylglycinamide formyltransferase activity"/>
    <property type="evidence" value="ECO:0007669"/>
    <property type="project" value="UniProtKB-UniRule"/>
</dbReference>
<dbReference type="EC" id="2.1.2.2" evidence="6"/>
<evidence type="ECO:0000256" key="1">
    <source>
        <dbReference type="ARBA" id="ARBA00005054"/>
    </source>
</evidence>
<dbReference type="InterPro" id="IPR001555">
    <property type="entry name" value="GART_AS"/>
</dbReference>
<dbReference type="EMBL" id="AP017378">
    <property type="protein sequence ID" value="BBD09808.1"/>
    <property type="molecule type" value="Genomic_DNA"/>
</dbReference>
<feature type="binding site" evidence="6">
    <location>
        <begin position="91"/>
        <end position="94"/>
    </location>
    <ligand>
        <name>(6R)-10-formyltetrahydrofolate</name>
        <dbReference type="ChEBI" id="CHEBI:195366"/>
    </ligand>
</feature>
<dbReference type="InterPro" id="IPR036477">
    <property type="entry name" value="Formyl_transf_N_sf"/>
</dbReference>
<dbReference type="PROSITE" id="PS00373">
    <property type="entry name" value="GART"/>
    <property type="match status" value="1"/>
</dbReference>
<dbReference type="Proteomes" id="UP000269883">
    <property type="component" value="Chromosome"/>
</dbReference>
<dbReference type="AlphaFoldDB" id="A0A2Z6B2Y7"/>
<dbReference type="KEGG" id="dfl:DFE_3082"/>
<protein>
    <recommendedName>
        <fullName evidence="6">Phosphoribosylglycinamide formyltransferase</fullName>
        <ecNumber evidence="6">2.1.2.2</ecNumber>
    </recommendedName>
    <alternativeName>
        <fullName evidence="6">5'-phosphoribosylglycinamide transformylase</fullName>
    </alternativeName>
    <alternativeName>
        <fullName evidence="6">GAR transformylase</fullName>
        <shortName evidence="6">GART</shortName>
    </alternativeName>
</protein>
<dbReference type="HAMAP" id="MF_01930">
    <property type="entry name" value="PurN"/>
    <property type="match status" value="1"/>
</dbReference>
<name>A0A2Z6B2Y7_9BACT</name>
<dbReference type="PANTHER" id="PTHR43369">
    <property type="entry name" value="PHOSPHORIBOSYLGLYCINAMIDE FORMYLTRANSFERASE"/>
    <property type="match status" value="1"/>
</dbReference>
<accession>A0A2Z6B2Y7</accession>
<evidence type="ECO:0000256" key="2">
    <source>
        <dbReference type="ARBA" id="ARBA00022679"/>
    </source>
</evidence>
<evidence type="ECO:0000256" key="5">
    <source>
        <dbReference type="ARBA" id="ARBA00047664"/>
    </source>
</evidence>
<dbReference type="SUPFAM" id="SSF53328">
    <property type="entry name" value="Formyltransferase"/>
    <property type="match status" value="1"/>
</dbReference>
<dbReference type="InterPro" id="IPR004607">
    <property type="entry name" value="GART"/>
</dbReference>
<gene>
    <name evidence="6" type="primary">purN</name>
    <name evidence="8" type="ORF">DFE_3082</name>
</gene>
<evidence type="ECO:0000256" key="4">
    <source>
        <dbReference type="ARBA" id="ARBA00038440"/>
    </source>
</evidence>
<comment type="function">
    <text evidence="6">Catalyzes the transfer of a formyl group from 10-formyltetrahydrofolate to 5-phospho-ribosyl-glycinamide (GAR), producing 5-phospho-ribosyl-N-formylglycinamide (FGAR) and tetrahydrofolate.</text>
</comment>
<keyword evidence="9" id="KW-1185">Reference proteome</keyword>